<evidence type="ECO:0000313" key="2">
    <source>
        <dbReference type="Proteomes" id="UP000313359"/>
    </source>
</evidence>
<reference evidence="1" key="1">
    <citation type="journal article" date="2018" name="Genome Biol. Evol.">
        <title>Genomics and development of Lentinus tigrinus, a white-rot wood-decaying mushroom with dimorphic fruiting bodies.</title>
        <authorList>
            <person name="Wu B."/>
            <person name="Xu Z."/>
            <person name="Knudson A."/>
            <person name="Carlson A."/>
            <person name="Chen N."/>
            <person name="Kovaka S."/>
            <person name="LaButti K."/>
            <person name="Lipzen A."/>
            <person name="Pennachio C."/>
            <person name="Riley R."/>
            <person name="Schakwitz W."/>
            <person name="Umezawa K."/>
            <person name="Ohm R.A."/>
            <person name="Grigoriev I.V."/>
            <person name="Nagy L.G."/>
            <person name="Gibbons J."/>
            <person name="Hibbett D."/>
        </authorList>
    </citation>
    <scope>NUCLEOTIDE SEQUENCE [LARGE SCALE GENOMIC DNA]</scope>
    <source>
        <strain evidence="1">ALCF2SS1-6</strain>
    </source>
</reference>
<evidence type="ECO:0008006" key="3">
    <source>
        <dbReference type="Google" id="ProtNLM"/>
    </source>
</evidence>
<dbReference type="EMBL" id="ML122307">
    <property type="protein sequence ID" value="RPD54378.1"/>
    <property type="molecule type" value="Genomic_DNA"/>
</dbReference>
<accession>A0A5C2RRT0</accession>
<protein>
    <recommendedName>
        <fullName evidence="3">F-box domain-containing protein</fullName>
    </recommendedName>
</protein>
<keyword evidence="2" id="KW-1185">Reference proteome</keyword>
<gene>
    <name evidence="1" type="ORF">L227DRAFT_354247</name>
</gene>
<dbReference type="AlphaFoldDB" id="A0A5C2RRT0"/>
<name>A0A5C2RRT0_9APHY</name>
<dbReference type="Proteomes" id="UP000313359">
    <property type="component" value="Unassembled WGS sequence"/>
</dbReference>
<organism evidence="1 2">
    <name type="scientific">Lentinus tigrinus ALCF2SS1-6</name>
    <dbReference type="NCBI Taxonomy" id="1328759"/>
    <lineage>
        <taxon>Eukaryota</taxon>
        <taxon>Fungi</taxon>
        <taxon>Dikarya</taxon>
        <taxon>Basidiomycota</taxon>
        <taxon>Agaricomycotina</taxon>
        <taxon>Agaricomycetes</taxon>
        <taxon>Polyporales</taxon>
        <taxon>Polyporaceae</taxon>
        <taxon>Lentinus</taxon>
    </lineage>
</organism>
<evidence type="ECO:0000313" key="1">
    <source>
        <dbReference type="EMBL" id="RPD54378.1"/>
    </source>
</evidence>
<dbReference type="SUPFAM" id="SSF52047">
    <property type="entry name" value="RNI-like"/>
    <property type="match status" value="1"/>
</dbReference>
<proteinExistence type="predicted"/>
<sequence>MRRLLVVMIRPEKPHKDGHGLNWETLYGLLPLPHLSWLVLDRIHACPIPPDSAAAPLANPHAPLTCLEYRLPNIRYPYSLSSEVDALDRMLRSFHLSLETLSLPSEPMLMHIVPLLDWPRLRELRLRGIHWTSPHDPIISLFACMYGLRVLSLELMEQASTSAIALWPRGFRASYPWPYLDSLSVSHPDPDDEIYEHLPSTMKTLELRPWSYLCIQQ</sequence>
<dbReference type="OrthoDB" id="2799179at2759"/>